<dbReference type="Proteomes" id="UP000829720">
    <property type="component" value="Unassembled WGS sequence"/>
</dbReference>
<keyword evidence="3" id="KW-1185">Reference proteome</keyword>
<protein>
    <submittedName>
        <fullName evidence="2">Uncharacterized protein</fullName>
    </submittedName>
</protein>
<evidence type="ECO:0000313" key="3">
    <source>
        <dbReference type="Proteomes" id="UP000829720"/>
    </source>
</evidence>
<feature type="compositionally biased region" description="Polar residues" evidence="1">
    <location>
        <begin position="63"/>
        <end position="75"/>
    </location>
</feature>
<accession>A0A8T3DRD9</accession>
<name>A0A8T3DRD9_9TELE</name>
<evidence type="ECO:0000256" key="1">
    <source>
        <dbReference type="SAM" id="MobiDB-lite"/>
    </source>
</evidence>
<reference evidence="2" key="1">
    <citation type="submission" date="2021-01" db="EMBL/GenBank/DDBJ databases">
        <authorList>
            <person name="Zahm M."/>
            <person name="Roques C."/>
            <person name="Cabau C."/>
            <person name="Klopp C."/>
            <person name="Donnadieu C."/>
            <person name="Jouanno E."/>
            <person name="Lampietro C."/>
            <person name="Louis A."/>
            <person name="Herpin A."/>
            <person name="Echchiki A."/>
            <person name="Berthelot C."/>
            <person name="Parey E."/>
            <person name="Roest-Crollius H."/>
            <person name="Braasch I."/>
            <person name="Postlethwait J."/>
            <person name="Bobe J."/>
            <person name="Montfort J."/>
            <person name="Bouchez O."/>
            <person name="Begum T."/>
            <person name="Mejri S."/>
            <person name="Adams A."/>
            <person name="Chen W.-J."/>
            <person name="Guiguen Y."/>
        </authorList>
    </citation>
    <scope>NUCLEOTIDE SEQUENCE</scope>
    <source>
        <tissue evidence="2">Blood</tissue>
    </source>
</reference>
<comment type="caution">
    <text evidence="2">The sequence shown here is derived from an EMBL/GenBank/DDBJ whole genome shotgun (WGS) entry which is preliminary data.</text>
</comment>
<evidence type="ECO:0000313" key="2">
    <source>
        <dbReference type="EMBL" id="KAI1897917.1"/>
    </source>
</evidence>
<proteinExistence type="predicted"/>
<organism evidence="2 3">
    <name type="scientific">Albula goreensis</name>
    <dbReference type="NCBI Taxonomy" id="1534307"/>
    <lineage>
        <taxon>Eukaryota</taxon>
        <taxon>Metazoa</taxon>
        <taxon>Chordata</taxon>
        <taxon>Craniata</taxon>
        <taxon>Vertebrata</taxon>
        <taxon>Euteleostomi</taxon>
        <taxon>Actinopterygii</taxon>
        <taxon>Neopterygii</taxon>
        <taxon>Teleostei</taxon>
        <taxon>Albuliformes</taxon>
        <taxon>Albulidae</taxon>
        <taxon>Albula</taxon>
    </lineage>
</organism>
<dbReference type="AlphaFoldDB" id="A0A8T3DRD9"/>
<dbReference type="EMBL" id="JAERUA010000007">
    <property type="protein sequence ID" value="KAI1897917.1"/>
    <property type="molecule type" value="Genomic_DNA"/>
</dbReference>
<gene>
    <name evidence="2" type="ORF">AGOR_G00088220</name>
</gene>
<feature type="region of interest" description="Disordered" evidence="1">
    <location>
        <begin position="54"/>
        <end position="75"/>
    </location>
</feature>
<sequence>MRINWVGCQDLQISAVLQRRCSHSWCFTLKDLRGFHNNDRESLLKHRASRSFCPVQSERTQRDQTVASRLRTPTD</sequence>